<dbReference type="STRING" id="981222.Cabther_A0246"/>
<dbReference type="GO" id="GO:0031388">
    <property type="term" value="P:organic acid phosphorylation"/>
    <property type="evidence" value="ECO:0007669"/>
    <property type="project" value="UniProtKB-UniRule"/>
</dbReference>
<sequence length="342" mass="35940">MSDGGRGFLDAIRRLAPHLRQQQTTVHPPVGRRIPAAFLVGEDGTAYAEMALASGLDLVPETARRPAHLSSRGTGELLRSIMARPQVHTIVLGLGDTATMDGGAGVLQALGVRLLDRHGSPVPPGNAGLSQVERIEAPEPDSPPETFRARGGHLIVACDVLHPLLGPSGAVHTFAGQKGATPDELPQLEANLHHWAEVLEAVTGRRVRDLPGTGAAGGTAFALVAWLGAERVLGARWLTEHPRFQAELTRATALLTGEGQLDEQSLHGKSTGFLAALGAQRHLPVVAFAGRVRLTEAQWRAAGFTAVYELPPHPPSQASRTLSGCVANALAGMVLKPDGQTV</sequence>
<dbReference type="InterPro" id="IPR018197">
    <property type="entry name" value="Glycerate_kinase_RE-like"/>
</dbReference>
<dbReference type="PIRSF" id="PIRSF006078">
    <property type="entry name" value="GlxK"/>
    <property type="match status" value="1"/>
</dbReference>
<evidence type="ECO:0000256" key="2">
    <source>
        <dbReference type="ARBA" id="ARBA00022679"/>
    </source>
</evidence>
<dbReference type="PANTHER" id="PTHR21599:SF0">
    <property type="entry name" value="GLYCERATE KINASE"/>
    <property type="match status" value="1"/>
</dbReference>
<organism evidence="5 6">
    <name type="scientific">Chloracidobacterium thermophilum (strain B)</name>
    <dbReference type="NCBI Taxonomy" id="981222"/>
    <lineage>
        <taxon>Bacteria</taxon>
        <taxon>Pseudomonadati</taxon>
        <taxon>Acidobacteriota</taxon>
        <taxon>Terriglobia</taxon>
        <taxon>Terriglobales</taxon>
        <taxon>Acidobacteriaceae</taxon>
        <taxon>Chloracidobacterium</taxon>
    </lineage>
</organism>
<evidence type="ECO:0000256" key="4">
    <source>
        <dbReference type="PIRNR" id="PIRNR006078"/>
    </source>
</evidence>
<dbReference type="Pfam" id="PF02595">
    <property type="entry name" value="Gly_kinase"/>
    <property type="match status" value="1"/>
</dbReference>
<reference evidence="5 6" key="1">
    <citation type="journal article" date="2012" name="Environ. Microbiol.">
        <title>Complete genome of Candidatus Chloracidobacterium thermophilum, a chlorophyll-based photoheterotroph belonging to the phylum Acidobacteria.</title>
        <authorList>
            <person name="Garcia Costas A.M."/>
            <person name="Liu Z."/>
            <person name="Tomsho L.P."/>
            <person name="Schuster S.C."/>
            <person name="Ward D.M."/>
            <person name="Bryant D.A."/>
        </authorList>
    </citation>
    <scope>NUCLEOTIDE SEQUENCE [LARGE SCALE GENOMIC DNA]</scope>
    <source>
        <strain evidence="5 6">B</strain>
    </source>
</reference>
<dbReference type="KEGG" id="ctm:Cabther_A0246"/>
<evidence type="ECO:0000256" key="1">
    <source>
        <dbReference type="ARBA" id="ARBA00006284"/>
    </source>
</evidence>
<evidence type="ECO:0000256" key="3">
    <source>
        <dbReference type="ARBA" id="ARBA00022777"/>
    </source>
</evidence>
<evidence type="ECO:0000313" key="6">
    <source>
        <dbReference type="Proteomes" id="UP000006791"/>
    </source>
</evidence>
<proteinExistence type="inferred from homology"/>
<dbReference type="InterPro" id="IPR004381">
    <property type="entry name" value="Glycerate_kinase"/>
</dbReference>
<keyword evidence="3 4" id="KW-0418">Kinase</keyword>
<gene>
    <name evidence="5" type="ordered locus">Cabther_A0246</name>
</gene>
<dbReference type="NCBIfam" id="TIGR00045">
    <property type="entry name" value="glycerate kinase"/>
    <property type="match status" value="1"/>
</dbReference>
<dbReference type="InterPro" id="IPR036129">
    <property type="entry name" value="Glycerate_kinase_sf"/>
</dbReference>
<name>G2LHV3_CHLTF</name>
<protein>
    <submittedName>
        <fullName evidence="5">Glycerate kinase</fullName>
        <ecNumber evidence="5">2.7.1.31</ecNumber>
    </submittedName>
</protein>
<evidence type="ECO:0000313" key="5">
    <source>
        <dbReference type="EMBL" id="AEP11013.1"/>
    </source>
</evidence>
<dbReference type="PANTHER" id="PTHR21599">
    <property type="entry name" value="GLYCERATE KINASE"/>
    <property type="match status" value="1"/>
</dbReference>
<dbReference type="HOGENOM" id="CLU_028255_0_1_0"/>
<dbReference type="EC" id="2.7.1.31" evidence="5"/>
<dbReference type="InterPro" id="IPR018193">
    <property type="entry name" value="Glyc_kinase_flavodox-like_fold"/>
</dbReference>
<comment type="similarity">
    <text evidence="1 4">Belongs to the glycerate kinase type-1 family.</text>
</comment>
<dbReference type="SUPFAM" id="SSF110738">
    <property type="entry name" value="Glycerate kinase I"/>
    <property type="match status" value="1"/>
</dbReference>
<keyword evidence="2 4" id="KW-0808">Transferase</keyword>
<dbReference type="GO" id="GO:0008887">
    <property type="term" value="F:glycerate kinase activity"/>
    <property type="evidence" value="ECO:0007669"/>
    <property type="project" value="UniProtKB-UniRule"/>
</dbReference>
<dbReference type="Proteomes" id="UP000006791">
    <property type="component" value="Chromosome 1"/>
</dbReference>
<dbReference type="AlphaFoldDB" id="G2LHV3"/>
<dbReference type="Gene3D" id="3.90.1510.10">
    <property type="entry name" value="Glycerate kinase, domain 2"/>
    <property type="match status" value="1"/>
</dbReference>
<accession>G2LHV3</accession>
<dbReference type="EMBL" id="CP002514">
    <property type="protein sequence ID" value="AEP11013.1"/>
    <property type="molecule type" value="Genomic_DNA"/>
</dbReference>
<dbReference type="Gene3D" id="3.40.50.10350">
    <property type="entry name" value="Glycerate kinase, domain 1"/>
    <property type="match status" value="1"/>
</dbReference>
<keyword evidence="6" id="KW-1185">Reference proteome</keyword>